<dbReference type="AlphaFoldDB" id="A0A916JJN4"/>
<name>A0A916JJN4_9FLAO</name>
<reference evidence="2" key="1">
    <citation type="submission" date="2021-04" db="EMBL/GenBank/DDBJ databases">
        <authorList>
            <person name="Rodrigo-Torres L."/>
            <person name="Arahal R. D."/>
            <person name="Lucena T."/>
        </authorList>
    </citation>
    <scope>NUCLEOTIDE SEQUENCE</scope>
    <source>
        <strain evidence="2">AS29M-1</strain>
    </source>
</reference>
<accession>A0A916JJN4</accession>
<feature type="transmembrane region" description="Helical" evidence="1">
    <location>
        <begin position="129"/>
        <end position="147"/>
    </location>
</feature>
<proteinExistence type="predicted"/>
<keyword evidence="3" id="KW-1185">Reference proteome</keyword>
<evidence type="ECO:0000313" key="3">
    <source>
        <dbReference type="Proteomes" id="UP000683507"/>
    </source>
</evidence>
<dbReference type="Proteomes" id="UP000683507">
    <property type="component" value="Chromosome"/>
</dbReference>
<keyword evidence="1" id="KW-1133">Transmembrane helix</keyword>
<gene>
    <name evidence="2" type="ORF">CRYO30217_00320</name>
</gene>
<keyword evidence="1" id="KW-0472">Membrane</keyword>
<keyword evidence="1" id="KW-0812">Transmembrane</keyword>
<feature type="transmembrane region" description="Helical" evidence="1">
    <location>
        <begin position="100"/>
        <end position="117"/>
    </location>
</feature>
<organism evidence="2 3">
    <name type="scientific">Parvicella tangerina</name>
    <dbReference type="NCBI Taxonomy" id="2829795"/>
    <lineage>
        <taxon>Bacteria</taxon>
        <taxon>Pseudomonadati</taxon>
        <taxon>Bacteroidota</taxon>
        <taxon>Flavobacteriia</taxon>
        <taxon>Flavobacteriales</taxon>
        <taxon>Parvicellaceae</taxon>
        <taxon>Parvicella</taxon>
    </lineage>
</organism>
<evidence type="ECO:0000313" key="2">
    <source>
        <dbReference type="EMBL" id="CAG5077213.1"/>
    </source>
</evidence>
<evidence type="ECO:0000256" key="1">
    <source>
        <dbReference type="SAM" id="Phobius"/>
    </source>
</evidence>
<sequence length="163" mass="18796">MPLKGIISFILLIFINLFLIAQPQDFTLILRKVPKGNRFLYQANDHIMFQYHDSIHSDTIIHISSESVRLKSNKQYQLNEITTIYRTDGRSFFINGSTKFPIAGVIFLTLTTINQALSNGKPLVIREHLIPSLALGFIGIVMIPFRIKRYHLNKRWELITVPS</sequence>
<dbReference type="KEGG" id="ptan:CRYO30217_00320"/>
<protein>
    <submittedName>
        <fullName evidence="2">Uncharacterized protein</fullName>
    </submittedName>
</protein>
<dbReference type="EMBL" id="OU015584">
    <property type="protein sequence ID" value="CAG5077213.1"/>
    <property type="molecule type" value="Genomic_DNA"/>
</dbReference>
<feature type="transmembrane region" description="Helical" evidence="1">
    <location>
        <begin position="6"/>
        <end position="30"/>
    </location>
</feature>